<proteinExistence type="predicted"/>
<dbReference type="STRING" id="296218.AWN68_15555"/>
<feature type="chain" id="PRO_5007575157" description="DUF3324 domain-containing protein" evidence="1">
    <location>
        <begin position="21"/>
        <end position="262"/>
    </location>
</feature>
<feature type="signal peptide" evidence="1">
    <location>
        <begin position="1"/>
        <end position="20"/>
    </location>
</feature>
<evidence type="ECO:0008006" key="4">
    <source>
        <dbReference type="Google" id="ProtNLM"/>
    </source>
</evidence>
<dbReference type="Proteomes" id="UP000075615">
    <property type="component" value="Unassembled WGS sequence"/>
</dbReference>
<keyword evidence="1" id="KW-0732">Signal</keyword>
<reference evidence="2 3" key="1">
    <citation type="submission" date="2016-01" db="EMBL/GenBank/DDBJ databases">
        <title>Genome sequencing of Roseivirga echinicomitans KMM 6058.</title>
        <authorList>
            <person name="Selvaratnam C."/>
            <person name="Thevarajoo S."/>
            <person name="Goh K.M."/>
            <person name="Ee R."/>
            <person name="Chan K.-G."/>
            <person name="Chong C.S."/>
        </authorList>
    </citation>
    <scope>NUCLEOTIDE SEQUENCE [LARGE SCALE GENOMIC DNA]</scope>
    <source>
        <strain evidence="2 3">KMM 6058</strain>
    </source>
</reference>
<comment type="caution">
    <text evidence="2">The sequence shown here is derived from an EMBL/GenBank/DDBJ whole genome shotgun (WGS) entry which is preliminary data.</text>
</comment>
<gene>
    <name evidence="2" type="ORF">AWN68_15555</name>
</gene>
<evidence type="ECO:0000313" key="3">
    <source>
        <dbReference type="Proteomes" id="UP000075615"/>
    </source>
</evidence>
<sequence>MKKLLTIFAILLFSSQLATASVTVINGLTHFYTGNSGDIISGEVILFNSSAIDQRVTFSINEALFSCDANRKFTEKAPHAQSSSDWFESEVMEKVLAPNEKYTYRYTIRIPANQTLKGSYWSVLMVYVENPVKKERLTNNIGLDTKVRYAIGLLTHVNGFDDVNIDFSKVNFNQTEDTPKKLEINVKNDGAFIEGVLLTLEVYDAAGNKVSVFETDRNMVFPGVCKTYVVDISSLPPGDYKCLLLAEAREDYTGTNLALNLK</sequence>
<protein>
    <recommendedName>
        <fullName evidence="4">DUF3324 domain-containing protein</fullName>
    </recommendedName>
</protein>
<accession>A0A150XU91</accession>
<evidence type="ECO:0000313" key="2">
    <source>
        <dbReference type="EMBL" id="KYG82256.1"/>
    </source>
</evidence>
<keyword evidence="3" id="KW-1185">Reference proteome</keyword>
<evidence type="ECO:0000256" key="1">
    <source>
        <dbReference type="SAM" id="SignalP"/>
    </source>
</evidence>
<dbReference type="OrthoDB" id="1119204at2"/>
<dbReference type="RefSeq" id="WP_068412972.1">
    <property type="nucleotide sequence ID" value="NZ_LRDB01000004.1"/>
</dbReference>
<organism evidence="2 3">
    <name type="scientific">Roseivirga echinicomitans</name>
    <dbReference type="NCBI Taxonomy" id="296218"/>
    <lineage>
        <taxon>Bacteria</taxon>
        <taxon>Pseudomonadati</taxon>
        <taxon>Bacteroidota</taxon>
        <taxon>Cytophagia</taxon>
        <taxon>Cytophagales</taxon>
        <taxon>Roseivirgaceae</taxon>
        <taxon>Roseivirga</taxon>
    </lineage>
</organism>
<dbReference type="AlphaFoldDB" id="A0A150XU91"/>
<name>A0A150XU91_9BACT</name>
<dbReference type="EMBL" id="LRDB01000004">
    <property type="protein sequence ID" value="KYG82256.1"/>
    <property type="molecule type" value="Genomic_DNA"/>
</dbReference>